<feature type="chain" id="PRO_5014807532" description="Low molecular weight antigen MTB12-like C-terminal domain-containing protein" evidence="3">
    <location>
        <begin position="25"/>
        <end position="165"/>
    </location>
</feature>
<name>A0A2N3VF54_9NOCA</name>
<dbReference type="AlphaFoldDB" id="A0A2N3VF54"/>
<feature type="domain" description="Low molecular weight antigen MTB12-like C-terminal" evidence="4">
    <location>
        <begin position="49"/>
        <end position="153"/>
    </location>
</feature>
<sequence>MSRRHIAGRTLTASALLVTIPVSASCAADENAGAKPATVVAREISASPPLPSADEVGQLMRRLLDTSVSNAEKLELIQGIGSDPELPNRVADAPRQGGATIALTITGTRAAPPGMIADGTASINNSTPHPLIVNFVAEDGKWKVEKAWYCQIAFSFMVASPACPT</sequence>
<protein>
    <recommendedName>
        <fullName evidence="4">Low molecular weight antigen MTB12-like C-terminal domain-containing protein</fullName>
    </recommendedName>
</protein>
<keyword evidence="1 3" id="KW-0732">Signal</keyword>
<dbReference type="InterPro" id="IPR058644">
    <property type="entry name" value="Mtb12-like_C"/>
</dbReference>
<comment type="caution">
    <text evidence="5">The sequence shown here is derived from an EMBL/GenBank/DDBJ whole genome shotgun (WGS) entry which is preliminary data.</text>
</comment>
<comment type="similarity">
    <text evidence="2">Belongs to the MTB12 family.</text>
</comment>
<proteinExistence type="inferred from homology"/>
<evidence type="ECO:0000256" key="3">
    <source>
        <dbReference type="SAM" id="SignalP"/>
    </source>
</evidence>
<reference evidence="5 6" key="1">
    <citation type="submission" date="2017-12" db="EMBL/GenBank/DDBJ databases">
        <title>Sequencing the genomes of 1000 Actinobacteria strains.</title>
        <authorList>
            <person name="Klenk H.-P."/>
        </authorList>
    </citation>
    <scope>NUCLEOTIDE SEQUENCE [LARGE SCALE GENOMIC DNA]</scope>
    <source>
        <strain evidence="5 6">DSM 44489</strain>
    </source>
</reference>
<evidence type="ECO:0000313" key="5">
    <source>
        <dbReference type="EMBL" id="PKV80260.1"/>
    </source>
</evidence>
<feature type="signal peptide" evidence="3">
    <location>
        <begin position="1"/>
        <end position="24"/>
    </location>
</feature>
<organism evidence="5 6">
    <name type="scientific">Nocardia fluminea</name>
    <dbReference type="NCBI Taxonomy" id="134984"/>
    <lineage>
        <taxon>Bacteria</taxon>
        <taxon>Bacillati</taxon>
        <taxon>Actinomycetota</taxon>
        <taxon>Actinomycetes</taxon>
        <taxon>Mycobacteriales</taxon>
        <taxon>Nocardiaceae</taxon>
        <taxon>Nocardia</taxon>
    </lineage>
</organism>
<evidence type="ECO:0000313" key="6">
    <source>
        <dbReference type="Proteomes" id="UP000233766"/>
    </source>
</evidence>
<dbReference type="RefSeq" id="WP_101466233.1">
    <property type="nucleotide sequence ID" value="NZ_PJMW01000002.1"/>
</dbReference>
<evidence type="ECO:0000259" key="4">
    <source>
        <dbReference type="Pfam" id="PF26580"/>
    </source>
</evidence>
<dbReference type="OrthoDB" id="4567960at2"/>
<gene>
    <name evidence="5" type="ORF">ATK86_4683</name>
</gene>
<dbReference type="PROSITE" id="PS51257">
    <property type="entry name" value="PROKAR_LIPOPROTEIN"/>
    <property type="match status" value="1"/>
</dbReference>
<accession>A0A2N3VF54</accession>
<keyword evidence="6" id="KW-1185">Reference proteome</keyword>
<dbReference type="EMBL" id="PJMW01000002">
    <property type="protein sequence ID" value="PKV80260.1"/>
    <property type="molecule type" value="Genomic_DNA"/>
</dbReference>
<evidence type="ECO:0000256" key="2">
    <source>
        <dbReference type="ARBA" id="ARBA00093774"/>
    </source>
</evidence>
<evidence type="ECO:0000256" key="1">
    <source>
        <dbReference type="ARBA" id="ARBA00022729"/>
    </source>
</evidence>
<dbReference type="Proteomes" id="UP000233766">
    <property type="component" value="Unassembled WGS sequence"/>
</dbReference>
<dbReference type="Pfam" id="PF26580">
    <property type="entry name" value="Mtb12_C"/>
    <property type="match status" value="1"/>
</dbReference>